<feature type="domain" description="HTH araC/xylS-type" evidence="4">
    <location>
        <begin position="199"/>
        <end position="299"/>
    </location>
</feature>
<dbReference type="Gene3D" id="1.10.10.60">
    <property type="entry name" value="Homeodomain-like"/>
    <property type="match status" value="1"/>
</dbReference>
<dbReference type="SMART" id="SM00342">
    <property type="entry name" value="HTH_ARAC"/>
    <property type="match status" value="1"/>
</dbReference>
<dbReference type="PANTHER" id="PTHR46796:SF6">
    <property type="entry name" value="ARAC SUBFAMILY"/>
    <property type="match status" value="1"/>
</dbReference>
<dbReference type="InterPro" id="IPR018060">
    <property type="entry name" value="HTH_AraC"/>
</dbReference>
<dbReference type="InterPro" id="IPR050204">
    <property type="entry name" value="AraC_XylS_family_regulators"/>
</dbReference>
<dbReference type="PROSITE" id="PS01124">
    <property type="entry name" value="HTH_ARAC_FAMILY_2"/>
    <property type="match status" value="1"/>
</dbReference>
<comment type="caution">
    <text evidence="5">The sequence shown here is derived from an EMBL/GenBank/DDBJ whole genome shotgun (WGS) entry which is preliminary data.</text>
</comment>
<accession>A0ABU5SR99</accession>
<evidence type="ECO:0000313" key="5">
    <source>
        <dbReference type="EMBL" id="MEA5441023.1"/>
    </source>
</evidence>
<organism evidence="5 6">
    <name type="scientific">Cyanobium gracile UHCC 0281</name>
    <dbReference type="NCBI Taxonomy" id="3110309"/>
    <lineage>
        <taxon>Bacteria</taxon>
        <taxon>Bacillati</taxon>
        <taxon>Cyanobacteriota</taxon>
        <taxon>Cyanophyceae</taxon>
        <taxon>Synechococcales</taxon>
        <taxon>Prochlorococcaceae</taxon>
        <taxon>Cyanobium</taxon>
    </lineage>
</organism>
<evidence type="ECO:0000259" key="4">
    <source>
        <dbReference type="PROSITE" id="PS01124"/>
    </source>
</evidence>
<dbReference type="EMBL" id="JAYGHY010000001">
    <property type="protein sequence ID" value="MEA5441023.1"/>
    <property type="molecule type" value="Genomic_DNA"/>
</dbReference>
<gene>
    <name evidence="5" type="ORF">VB739_00475</name>
</gene>
<sequence>MELQPLEPAATWWFYGANLPFGTMVATAWTAKPMRVAFSDRRERIALFGCGGEQRLRQASRTWHCSNGCCLLMAKAPCTMETSFSSAVAFALSDEHLLQAALSMGGYYQQPEEWQDILDQAHGWSPPADPATPSLLVALQQTMVMAGQLSGYGRGLLDSLRFDDQIHRLMAAMLLPDLREEKSLDRLRHRQRQGRDAFDELIDYIKQNLGSPLTLSILESRSHYSRRALQYAFAERMGCGATQWIKNQRLDLARRRLENPTATDSVSSIAKDCGYRSLGLFSVDFQQRFHVKPSQLLRESRPD</sequence>
<keyword evidence="1" id="KW-0805">Transcription regulation</keyword>
<proteinExistence type="predicted"/>
<protein>
    <submittedName>
        <fullName evidence="5">AraC family transcriptional regulator</fullName>
    </submittedName>
</protein>
<dbReference type="InterPro" id="IPR009057">
    <property type="entry name" value="Homeodomain-like_sf"/>
</dbReference>
<keyword evidence="6" id="KW-1185">Reference proteome</keyword>
<dbReference type="RefSeq" id="WP_323355185.1">
    <property type="nucleotide sequence ID" value="NZ_JAYGHY010000001.1"/>
</dbReference>
<evidence type="ECO:0000256" key="1">
    <source>
        <dbReference type="ARBA" id="ARBA00023015"/>
    </source>
</evidence>
<dbReference type="PANTHER" id="PTHR46796">
    <property type="entry name" value="HTH-TYPE TRANSCRIPTIONAL ACTIVATOR RHAS-RELATED"/>
    <property type="match status" value="1"/>
</dbReference>
<evidence type="ECO:0000313" key="6">
    <source>
        <dbReference type="Proteomes" id="UP001302329"/>
    </source>
</evidence>
<name>A0ABU5SR99_9CYAN</name>
<keyword evidence="2" id="KW-0238">DNA-binding</keyword>
<evidence type="ECO:0000256" key="2">
    <source>
        <dbReference type="ARBA" id="ARBA00023125"/>
    </source>
</evidence>
<dbReference type="SUPFAM" id="SSF46689">
    <property type="entry name" value="Homeodomain-like"/>
    <property type="match status" value="1"/>
</dbReference>
<keyword evidence="3" id="KW-0804">Transcription</keyword>
<reference evidence="5 6" key="1">
    <citation type="submission" date="2023-12" db="EMBL/GenBank/DDBJ databases">
        <title>Baltic Sea Cyanobacteria.</title>
        <authorList>
            <person name="Delbaje E."/>
            <person name="Fewer D.P."/>
            <person name="Shishido T.K."/>
        </authorList>
    </citation>
    <scope>NUCLEOTIDE SEQUENCE [LARGE SCALE GENOMIC DNA]</scope>
    <source>
        <strain evidence="5 6">UHCC 0281</strain>
    </source>
</reference>
<evidence type="ECO:0000256" key="3">
    <source>
        <dbReference type="ARBA" id="ARBA00023163"/>
    </source>
</evidence>
<dbReference type="Pfam" id="PF12833">
    <property type="entry name" value="HTH_18"/>
    <property type="match status" value="1"/>
</dbReference>
<dbReference type="Proteomes" id="UP001302329">
    <property type="component" value="Unassembled WGS sequence"/>
</dbReference>